<evidence type="ECO:0000256" key="1">
    <source>
        <dbReference type="SAM" id="Coils"/>
    </source>
</evidence>
<feature type="coiled-coil region" evidence="1">
    <location>
        <begin position="13"/>
        <end position="89"/>
    </location>
</feature>
<proteinExistence type="predicted"/>
<sequence>NRQNKSIFIKPELEQLQKEIAADEASLRSEEAALKTLQDQMATLTERLEVIKSQGEQARIQEQGLSLAYQQTSQQVEELETLWKLQEEEIDRLSEGDWQADKENCQERLAAIAS</sequence>
<comment type="caution">
    <text evidence="2">The sequence shown here is derived from an EMBL/GenBank/DDBJ whole genome shotgun (WGS) entry which is preliminary data.</text>
</comment>
<feature type="non-terminal residue" evidence="2">
    <location>
        <position position="1"/>
    </location>
</feature>
<gene>
    <name evidence="2" type="ORF">GM540_14040</name>
</gene>
<dbReference type="AlphaFoldDB" id="A0A6G2DEU7"/>
<dbReference type="EMBL" id="WNHQ01001727">
    <property type="protein sequence ID" value="MTV75063.1"/>
    <property type="molecule type" value="Genomic_DNA"/>
</dbReference>
<feature type="non-terminal residue" evidence="2">
    <location>
        <position position="114"/>
    </location>
</feature>
<protein>
    <submittedName>
        <fullName evidence="2">Chromosome segregation protein SMC</fullName>
    </submittedName>
</protein>
<accession>A0A6G2DEU7</accession>
<name>A0A6G2DEU7_STREE</name>
<evidence type="ECO:0000313" key="2">
    <source>
        <dbReference type="EMBL" id="MTV75063.1"/>
    </source>
</evidence>
<reference evidence="2 3" key="1">
    <citation type="submission" date="2019-11" db="EMBL/GenBank/DDBJ databases">
        <title>Growth characteristics of pneumococcus vary with the chemical composition of the capsule and with environmental conditions.</title>
        <authorList>
            <person name="Tothpal A."/>
            <person name="Desobry K."/>
            <person name="Joshi S."/>
            <person name="Wyllie A.L."/>
            <person name="Weinberger D.M."/>
        </authorList>
    </citation>
    <scope>NUCLEOTIDE SEQUENCE [LARGE SCALE GENOMIC DNA]</scope>
    <source>
        <strain evidence="3">pnumococcus19F</strain>
    </source>
</reference>
<dbReference type="Proteomes" id="UP000483094">
    <property type="component" value="Unassembled WGS sequence"/>
</dbReference>
<keyword evidence="1" id="KW-0175">Coiled coil</keyword>
<organism evidence="2 3">
    <name type="scientific">Streptococcus pneumoniae</name>
    <dbReference type="NCBI Taxonomy" id="1313"/>
    <lineage>
        <taxon>Bacteria</taxon>
        <taxon>Bacillati</taxon>
        <taxon>Bacillota</taxon>
        <taxon>Bacilli</taxon>
        <taxon>Lactobacillales</taxon>
        <taxon>Streptococcaceae</taxon>
        <taxon>Streptococcus</taxon>
    </lineage>
</organism>
<evidence type="ECO:0000313" key="3">
    <source>
        <dbReference type="Proteomes" id="UP000483094"/>
    </source>
</evidence>